<comment type="caution">
    <text evidence="3">The sequence shown here is derived from an EMBL/GenBank/DDBJ whole genome shotgun (WGS) entry which is preliminary data.</text>
</comment>
<evidence type="ECO:0000313" key="4">
    <source>
        <dbReference type="Proteomes" id="UP001250181"/>
    </source>
</evidence>
<gene>
    <name evidence="3" type="ORF">RND61_07615</name>
</gene>
<dbReference type="Proteomes" id="UP001250181">
    <property type="component" value="Unassembled WGS sequence"/>
</dbReference>
<dbReference type="PANTHER" id="PTHR30627:SF24">
    <property type="entry name" value="PENICILLIN-BINDING PROTEIN 4B"/>
    <property type="match status" value="1"/>
</dbReference>
<evidence type="ECO:0000259" key="2">
    <source>
        <dbReference type="Pfam" id="PF21922"/>
    </source>
</evidence>
<evidence type="ECO:0000259" key="1">
    <source>
        <dbReference type="Pfam" id="PF00905"/>
    </source>
</evidence>
<feature type="domain" description="Penicillin binding protein A dimerisation" evidence="2">
    <location>
        <begin position="52"/>
        <end position="135"/>
    </location>
</feature>
<proteinExistence type="predicted"/>
<sequence length="486" mass="52569">MNKPLRHIAIFCGLLVLALLLRDNWLQFVRADELNSHERNRRVTIERYASVRGDIIVDGKPITGSVDSKDPLYQYKRTYIDGPMWAPVTGYASQAYGSNQLEKLNDSILTGNDDRLFFDRTLSMFTGEQKKGGNVVTTLSGAAQKAAYEGLGKKKGAVAAIDPQTGKILALASTPSYDPGSFAGYQAADEKAWVALEKDKDKPKLNRALREIYPPGSTFKVLTAAAAIENGKVKDINAPTDTPEPYYLPLSTVPMKNHASGCENATLNYAMEVSCNSVFAKLGDEVGRDKMAEMAEKFGFNNPEIDTPVRAAASVYDRKMDRGGNALSSIGQFNTATTPLQMAMVTAAIANDGKLMKPYMVDHLVAPNLDVIEKNEPEEMSRPMSPETAQLVQQMMENVVENGTGGKAAIRGVTVGGKTGTAQHGEKNKARPYAWFISYAKTDSGSPVAVAVVVEDSDATRDDISGGGLAAPIARDVMKAVLDSRR</sequence>
<dbReference type="Gene3D" id="3.90.1310.10">
    <property type="entry name" value="Penicillin-binding protein 2a (Domain 2)"/>
    <property type="match status" value="1"/>
</dbReference>
<keyword evidence="4" id="KW-1185">Reference proteome</keyword>
<name>A0ABU3QGZ4_9ACTN</name>
<dbReference type="RefSeq" id="WP_315877031.1">
    <property type="nucleotide sequence ID" value="NZ_JAWCTQ010000006.1"/>
</dbReference>
<dbReference type="Gene3D" id="3.40.710.10">
    <property type="entry name" value="DD-peptidase/beta-lactamase superfamily"/>
    <property type="match status" value="1"/>
</dbReference>
<evidence type="ECO:0000313" key="3">
    <source>
        <dbReference type="EMBL" id="MDT9681941.1"/>
    </source>
</evidence>
<dbReference type="InterPro" id="IPR012338">
    <property type="entry name" value="Beta-lactam/transpept-like"/>
</dbReference>
<accession>A0ABU3QGZ4</accession>
<dbReference type="InterPro" id="IPR001460">
    <property type="entry name" value="PCN-bd_Tpept"/>
</dbReference>
<dbReference type="SUPFAM" id="SSF56601">
    <property type="entry name" value="beta-lactamase/transpeptidase-like"/>
    <property type="match status" value="1"/>
</dbReference>
<organism evidence="3 4">
    <name type="scientific">Streptomyces tamarix</name>
    <dbReference type="NCBI Taxonomy" id="3078565"/>
    <lineage>
        <taxon>Bacteria</taxon>
        <taxon>Bacillati</taxon>
        <taxon>Actinomycetota</taxon>
        <taxon>Actinomycetes</taxon>
        <taxon>Kitasatosporales</taxon>
        <taxon>Streptomycetaceae</taxon>
        <taxon>Streptomyces</taxon>
    </lineage>
</organism>
<dbReference type="PANTHER" id="PTHR30627">
    <property type="entry name" value="PEPTIDOGLYCAN D,D-TRANSPEPTIDASE"/>
    <property type="match status" value="1"/>
</dbReference>
<dbReference type="Pfam" id="PF21922">
    <property type="entry name" value="PBP_dimer_2"/>
    <property type="match status" value="1"/>
</dbReference>
<dbReference type="Pfam" id="PF00905">
    <property type="entry name" value="Transpeptidase"/>
    <property type="match status" value="1"/>
</dbReference>
<dbReference type="EMBL" id="JAWCTQ010000006">
    <property type="protein sequence ID" value="MDT9681941.1"/>
    <property type="molecule type" value="Genomic_DNA"/>
</dbReference>
<protein>
    <submittedName>
        <fullName evidence="3">Penicillin-binding transpeptidase domain-containing protein</fullName>
    </submittedName>
</protein>
<feature type="domain" description="Penicillin-binding protein transpeptidase" evidence="1">
    <location>
        <begin position="156"/>
        <end position="479"/>
    </location>
</feature>
<reference evidence="3 4" key="1">
    <citation type="submission" date="2023-09" db="EMBL/GenBank/DDBJ databases">
        <title>Streptomyces sp. nov.: A antagonism against Alternaria gaisen Producing Streptochlin, Isolated from Tamarix root soil.</title>
        <authorList>
            <person name="Chen Y."/>
        </authorList>
    </citation>
    <scope>NUCLEOTIDE SEQUENCE [LARGE SCALE GENOMIC DNA]</scope>
    <source>
        <strain evidence="3 4">TRM76323</strain>
    </source>
</reference>
<dbReference type="InterPro" id="IPR054120">
    <property type="entry name" value="PBPA_dimer"/>
</dbReference>
<dbReference type="InterPro" id="IPR050515">
    <property type="entry name" value="Beta-lactam/transpept"/>
</dbReference>